<proteinExistence type="predicted"/>
<evidence type="ECO:0000259" key="3">
    <source>
        <dbReference type="PROSITE" id="PS50158"/>
    </source>
</evidence>
<keyword evidence="1" id="KW-0479">Metal-binding</keyword>
<keyword evidence="1" id="KW-0862">Zinc</keyword>
<protein>
    <recommendedName>
        <fullName evidence="3">CCHC-type domain-containing protein</fullName>
    </recommendedName>
</protein>
<dbReference type="PROSITE" id="PS50158">
    <property type="entry name" value="ZF_CCHC"/>
    <property type="match status" value="1"/>
</dbReference>
<evidence type="ECO:0000256" key="1">
    <source>
        <dbReference type="PROSITE-ProRule" id="PRU00047"/>
    </source>
</evidence>
<comment type="caution">
    <text evidence="4">The sequence shown here is derived from an EMBL/GenBank/DDBJ whole genome shotgun (WGS) entry which is preliminary data.</text>
</comment>
<name>A0ABN7IWW0_9BASI</name>
<keyword evidence="5" id="KW-1185">Reference proteome</keyword>
<dbReference type="SMART" id="SM00343">
    <property type="entry name" value="ZnF_C2HC"/>
    <property type="match status" value="1"/>
</dbReference>
<accession>A0ABN7IWW0</accession>
<gene>
    <name evidence="4" type="ORF">JKIAZH3_G2624</name>
</gene>
<dbReference type="Proteomes" id="UP000836402">
    <property type="component" value="Unassembled WGS sequence"/>
</dbReference>
<evidence type="ECO:0000313" key="5">
    <source>
        <dbReference type="Proteomes" id="UP000836402"/>
    </source>
</evidence>
<organism evidence="4 5">
    <name type="scientific">Tilletia caries</name>
    <name type="common">wheat bunt fungus</name>
    <dbReference type="NCBI Taxonomy" id="13290"/>
    <lineage>
        <taxon>Eukaryota</taxon>
        <taxon>Fungi</taxon>
        <taxon>Dikarya</taxon>
        <taxon>Basidiomycota</taxon>
        <taxon>Ustilaginomycotina</taxon>
        <taxon>Exobasidiomycetes</taxon>
        <taxon>Tilletiales</taxon>
        <taxon>Tilletiaceae</taxon>
        <taxon>Tilletia</taxon>
    </lineage>
</organism>
<evidence type="ECO:0000256" key="2">
    <source>
        <dbReference type="SAM" id="MobiDB-lite"/>
    </source>
</evidence>
<sequence length="282" mass="31814">MAPIREHNRAALALKATYGSMAEFKNAVTDYSLAHQFPHKWAASKKDWAIAVCQRSSTTCNFRVRAKYNNELERFQVTVFQEGHTCAGLGDPKRAKHNDHKYLVELVRNNITVDHSTKDAQIVSHLKQVHGITVPQQSANKARLAILGSRQEDQLAEFRQIEAWLRLVKTNDADAHVEHKAENGRFSSASLKKAAVLYAHSYWSTKHWRATYQKAYIVAELDNLDANELDAPETSTRQKKGRPQNQRREAGKGGSSTREPVAAFCSRCGEPDHTARQCRTAH</sequence>
<feature type="domain" description="CCHC-type" evidence="3">
    <location>
        <begin position="265"/>
        <end position="279"/>
    </location>
</feature>
<evidence type="ECO:0000313" key="4">
    <source>
        <dbReference type="EMBL" id="CAD6934891.1"/>
    </source>
</evidence>
<dbReference type="EMBL" id="CAJHJG010003735">
    <property type="protein sequence ID" value="CAD6934891.1"/>
    <property type="molecule type" value="Genomic_DNA"/>
</dbReference>
<feature type="region of interest" description="Disordered" evidence="2">
    <location>
        <begin position="228"/>
        <end position="260"/>
    </location>
</feature>
<dbReference type="InterPro" id="IPR001878">
    <property type="entry name" value="Znf_CCHC"/>
</dbReference>
<keyword evidence="1" id="KW-0863">Zinc-finger</keyword>
<reference evidence="4" key="1">
    <citation type="submission" date="2020-10" db="EMBL/GenBank/DDBJ databases">
        <authorList>
            <person name="Sedaghatjoo S."/>
        </authorList>
    </citation>
    <scope>NUCLEOTIDE SEQUENCE</scope>
    <source>
        <strain evidence="4">AZH3</strain>
    </source>
</reference>